<evidence type="ECO:0000256" key="1">
    <source>
        <dbReference type="SAM" id="Phobius"/>
    </source>
</evidence>
<keyword evidence="3" id="KW-1185">Reference proteome</keyword>
<keyword evidence="1" id="KW-0472">Membrane</keyword>
<dbReference type="Proteomes" id="UP000239549">
    <property type="component" value="Unassembled WGS sequence"/>
</dbReference>
<evidence type="ECO:0000313" key="3">
    <source>
        <dbReference type="Proteomes" id="UP000239549"/>
    </source>
</evidence>
<organism evidence="2 3">
    <name type="scientific">Desulfocucumis palustris</name>
    <dbReference type="NCBI Taxonomy" id="1898651"/>
    <lineage>
        <taxon>Bacteria</taxon>
        <taxon>Bacillati</taxon>
        <taxon>Bacillota</taxon>
        <taxon>Clostridia</taxon>
        <taxon>Eubacteriales</taxon>
        <taxon>Desulfocucumaceae</taxon>
        <taxon>Desulfocucumis</taxon>
    </lineage>
</organism>
<dbReference type="AlphaFoldDB" id="A0A2L2XEB8"/>
<feature type="transmembrane region" description="Helical" evidence="1">
    <location>
        <begin position="12"/>
        <end position="35"/>
    </location>
</feature>
<accession>A0A2L2XEB8</accession>
<dbReference type="EMBL" id="BFAV01000141">
    <property type="protein sequence ID" value="GBF34472.1"/>
    <property type="molecule type" value="Genomic_DNA"/>
</dbReference>
<name>A0A2L2XEB8_9FIRM</name>
<reference evidence="3" key="1">
    <citation type="submission" date="2018-02" db="EMBL/GenBank/DDBJ databases">
        <title>Genome sequence of Desulfocucumis palustris strain NAW-5.</title>
        <authorList>
            <person name="Watanabe M."/>
            <person name="Kojima H."/>
            <person name="Fukui M."/>
        </authorList>
    </citation>
    <scope>NUCLEOTIDE SEQUENCE [LARGE SCALE GENOMIC DNA]</scope>
    <source>
        <strain evidence="3">NAW-5</strain>
    </source>
</reference>
<gene>
    <name evidence="2" type="ORF">DCCM_3590</name>
</gene>
<sequence length="38" mass="4234">MSDSVKLNWRSPVVVIVVGGFFLLLLIIVLVVCLCKLF</sequence>
<keyword evidence="1" id="KW-1133">Transmembrane helix</keyword>
<evidence type="ECO:0000313" key="2">
    <source>
        <dbReference type="EMBL" id="GBF34472.1"/>
    </source>
</evidence>
<proteinExistence type="predicted"/>
<protein>
    <submittedName>
        <fullName evidence="2">Uncharacterized protein</fullName>
    </submittedName>
</protein>
<keyword evidence="1" id="KW-0812">Transmembrane</keyword>
<comment type="caution">
    <text evidence="2">The sequence shown here is derived from an EMBL/GenBank/DDBJ whole genome shotgun (WGS) entry which is preliminary data.</text>
</comment>